<comment type="similarity">
    <text evidence="3">Belongs to the helicase family. RAD3/XPD subfamily.</text>
</comment>
<evidence type="ECO:0000313" key="23">
    <source>
        <dbReference type="EMBL" id="EPB74537.1"/>
    </source>
</evidence>
<keyword evidence="11" id="KW-0408">Iron</keyword>
<dbReference type="InterPro" id="IPR010614">
    <property type="entry name" value="RAD3-like_helicase_DEAD"/>
</dbReference>
<dbReference type="InterPro" id="IPR002464">
    <property type="entry name" value="DNA/RNA_helicase_DEAH_CS"/>
</dbReference>
<dbReference type="Gene3D" id="3.30.200.20">
    <property type="entry name" value="Phosphorylase Kinase, domain 1"/>
    <property type="match status" value="1"/>
</dbReference>
<evidence type="ECO:0000256" key="18">
    <source>
        <dbReference type="ARBA" id="ARBA00048954"/>
    </source>
</evidence>
<dbReference type="InterPro" id="IPR011009">
    <property type="entry name" value="Kinase-like_dom_sf"/>
</dbReference>
<feature type="domain" description="Helicase ATP-binding" evidence="22">
    <location>
        <begin position="407"/>
        <end position="701"/>
    </location>
</feature>
<dbReference type="PRINTS" id="PR00852">
    <property type="entry name" value="XRODRMPGMNTD"/>
</dbReference>
<dbReference type="GO" id="GO:0006366">
    <property type="term" value="P:transcription by RNA polymerase II"/>
    <property type="evidence" value="ECO:0007669"/>
    <property type="project" value="TreeGrafter"/>
</dbReference>
<keyword evidence="9" id="KW-0347">Helicase</keyword>
<feature type="coiled-coil region" evidence="19">
    <location>
        <begin position="655"/>
        <end position="697"/>
    </location>
</feature>
<gene>
    <name evidence="23" type="ORF">ANCCEY_06349</name>
</gene>
<dbReference type="GO" id="GO:0005634">
    <property type="term" value="C:nucleus"/>
    <property type="evidence" value="ECO:0007669"/>
    <property type="project" value="UniProtKB-SubCell"/>
</dbReference>
<feature type="compositionally biased region" description="Basic and acidic residues" evidence="20">
    <location>
        <begin position="36"/>
        <end position="46"/>
    </location>
</feature>
<feature type="domain" description="Protein kinase" evidence="21">
    <location>
        <begin position="54"/>
        <end position="307"/>
    </location>
</feature>
<dbReference type="Pfam" id="PF06777">
    <property type="entry name" value="HBB"/>
    <property type="match status" value="1"/>
</dbReference>
<dbReference type="Gene3D" id="1.10.30.20">
    <property type="entry name" value="Bacterial XPD DNA helicase, FeS cluster domain"/>
    <property type="match status" value="1"/>
</dbReference>
<organism evidence="23 24">
    <name type="scientific">Ancylostoma ceylanicum</name>
    <dbReference type="NCBI Taxonomy" id="53326"/>
    <lineage>
        <taxon>Eukaryota</taxon>
        <taxon>Metazoa</taxon>
        <taxon>Ecdysozoa</taxon>
        <taxon>Nematoda</taxon>
        <taxon>Chromadorea</taxon>
        <taxon>Rhabditida</taxon>
        <taxon>Rhabditina</taxon>
        <taxon>Rhabditomorpha</taxon>
        <taxon>Strongyloidea</taxon>
        <taxon>Ancylostomatidae</taxon>
        <taxon>Ancylostomatinae</taxon>
        <taxon>Ancylostoma</taxon>
    </lineage>
</organism>
<dbReference type="SUPFAM" id="SSF56112">
    <property type="entry name" value="Protein kinase-like (PK-like)"/>
    <property type="match status" value="1"/>
</dbReference>
<comment type="subcellular location">
    <subcellularLocation>
        <location evidence="2">Nucleus</location>
    </subcellularLocation>
</comment>
<keyword evidence="12" id="KW-0411">Iron-sulfur</keyword>
<reference evidence="23 24" key="1">
    <citation type="submission" date="2013-05" db="EMBL/GenBank/DDBJ databases">
        <title>Draft genome of the parasitic nematode Anyclostoma ceylanicum.</title>
        <authorList>
            <person name="Mitreva M."/>
        </authorList>
    </citation>
    <scope>NUCLEOTIDE SEQUENCE [LARGE SCALE GENOMIC DNA]</scope>
</reference>
<dbReference type="GO" id="GO:0006289">
    <property type="term" value="P:nucleotide-excision repair"/>
    <property type="evidence" value="ECO:0007669"/>
    <property type="project" value="InterPro"/>
</dbReference>
<evidence type="ECO:0000256" key="8">
    <source>
        <dbReference type="ARBA" id="ARBA00022801"/>
    </source>
</evidence>
<evidence type="ECO:0000256" key="2">
    <source>
        <dbReference type="ARBA" id="ARBA00004123"/>
    </source>
</evidence>
<dbReference type="SMART" id="SM00491">
    <property type="entry name" value="HELICc2"/>
    <property type="match status" value="1"/>
</dbReference>
<dbReference type="GO" id="GO:0004672">
    <property type="term" value="F:protein kinase activity"/>
    <property type="evidence" value="ECO:0007669"/>
    <property type="project" value="InterPro"/>
</dbReference>
<dbReference type="EC" id="5.6.2.3" evidence="17"/>
<name>A0A0D6M3Q5_9BILA</name>
<dbReference type="AlphaFoldDB" id="A0A0D6M3Q5"/>
<dbReference type="InterPro" id="IPR013020">
    <property type="entry name" value="Rad3/Chl1-like"/>
</dbReference>
<dbReference type="SUPFAM" id="SSF52540">
    <property type="entry name" value="P-loop containing nucleoside triphosphate hydrolases"/>
    <property type="match status" value="1"/>
</dbReference>
<dbReference type="InterPro" id="IPR006554">
    <property type="entry name" value="Helicase-like_DEXD_c2"/>
</dbReference>
<proteinExistence type="inferred from homology"/>
<keyword evidence="7" id="KW-0227">DNA damage</keyword>
<keyword evidence="5" id="KW-0479">Metal-binding</keyword>
<dbReference type="Proteomes" id="UP000054495">
    <property type="component" value="Unassembled WGS sequence"/>
</dbReference>
<keyword evidence="10" id="KW-0067">ATP-binding</keyword>
<evidence type="ECO:0000259" key="21">
    <source>
        <dbReference type="PROSITE" id="PS50011"/>
    </source>
</evidence>
<evidence type="ECO:0000256" key="12">
    <source>
        <dbReference type="ARBA" id="ARBA00023014"/>
    </source>
</evidence>
<dbReference type="Gene3D" id="3.40.50.300">
    <property type="entry name" value="P-loop containing nucleotide triphosphate hydrolases"/>
    <property type="match status" value="3"/>
</dbReference>
<evidence type="ECO:0000256" key="3">
    <source>
        <dbReference type="ARBA" id="ARBA00009146"/>
    </source>
</evidence>
<dbReference type="GO" id="GO:0003684">
    <property type="term" value="F:damaged DNA binding"/>
    <property type="evidence" value="ECO:0007669"/>
    <property type="project" value="TreeGrafter"/>
</dbReference>
<dbReference type="InterPro" id="IPR006555">
    <property type="entry name" value="ATP-dep_Helicase_C"/>
</dbReference>
<dbReference type="GO" id="GO:0051539">
    <property type="term" value="F:4 iron, 4 sulfur cluster binding"/>
    <property type="evidence" value="ECO:0007669"/>
    <property type="project" value="UniProtKB-KW"/>
</dbReference>
<dbReference type="PANTHER" id="PTHR11472">
    <property type="entry name" value="DNA REPAIR DEAD HELICASE RAD3/XP-D SUBFAMILY MEMBER"/>
    <property type="match status" value="1"/>
</dbReference>
<dbReference type="FunFam" id="1.10.30.20:FF:000001">
    <property type="entry name" value="DNA repair helicase rad15"/>
    <property type="match status" value="1"/>
</dbReference>
<evidence type="ECO:0000256" key="4">
    <source>
        <dbReference type="ARBA" id="ARBA00022485"/>
    </source>
</evidence>
<keyword evidence="13" id="KW-0238">DNA-binding</keyword>
<evidence type="ECO:0000259" key="22">
    <source>
        <dbReference type="PROSITE" id="PS51193"/>
    </source>
</evidence>
<comment type="catalytic activity">
    <reaction evidence="18">
        <text>ATP + H2O = ADP + phosphate + H(+)</text>
        <dbReference type="Rhea" id="RHEA:13065"/>
        <dbReference type="ChEBI" id="CHEBI:15377"/>
        <dbReference type="ChEBI" id="CHEBI:15378"/>
        <dbReference type="ChEBI" id="CHEBI:30616"/>
        <dbReference type="ChEBI" id="CHEBI:43474"/>
        <dbReference type="ChEBI" id="CHEBI:456216"/>
        <dbReference type="EC" id="5.6.2.3"/>
    </reaction>
</comment>
<keyword evidence="19" id="KW-0175">Coiled coil</keyword>
<dbReference type="EMBL" id="KE124938">
    <property type="protein sequence ID" value="EPB74537.1"/>
    <property type="molecule type" value="Genomic_DNA"/>
</dbReference>
<dbReference type="Pfam" id="PF06733">
    <property type="entry name" value="DEAD_2"/>
    <property type="match status" value="1"/>
</dbReference>
<dbReference type="SMART" id="SM00488">
    <property type="entry name" value="DEXDc2"/>
    <property type="match status" value="1"/>
</dbReference>
<dbReference type="Gene3D" id="1.10.510.10">
    <property type="entry name" value="Transferase(Phosphotransferase) domain 1"/>
    <property type="match status" value="1"/>
</dbReference>
<evidence type="ECO:0000256" key="11">
    <source>
        <dbReference type="ARBA" id="ARBA00023004"/>
    </source>
</evidence>
<keyword evidence="15" id="KW-0413">Isomerase</keyword>
<dbReference type="GO" id="GO:0043139">
    <property type="term" value="F:5'-3' DNA helicase activity"/>
    <property type="evidence" value="ECO:0007669"/>
    <property type="project" value="UniProtKB-EC"/>
</dbReference>
<dbReference type="NCBIfam" id="TIGR00604">
    <property type="entry name" value="rad3"/>
    <property type="match status" value="1"/>
</dbReference>
<evidence type="ECO:0000256" key="14">
    <source>
        <dbReference type="ARBA" id="ARBA00023204"/>
    </source>
</evidence>
<evidence type="ECO:0000256" key="1">
    <source>
        <dbReference type="ARBA" id="ARBA00001966"/>
    </source>
</evidence>
<dbReference type="InterPro" id="IPR042493">
    <property type="entry name" value="XPD_DNA_FeS"/>
</dbReference>
<evidence type="ECO:0000256" key="6">
    <source>
        <dbReference type="ARBA" id="ARBA00022741"/>
    </source>
</evidence>
<keyword evidence="16" id="KW-0539">Nucleus</keyword>
<evidence type="ECO:0000256" key="9">
    <source>
        <dbReference type="ARBA" id="ARBA00022806"/>
    </source>
</evidence>
<evidence type="ECO:0000256" key="10">
    <source>
        <dbReference type="ARBA" id="ARBA00022840"/>
    </source>
</evidence>
<evidence type="ECO:0000313" key="24">
    <source>
        <dbReference type="Proteomes" id="UP000054495"/>
    </source>
</evidence>
<dbReference type="PROSITE" id="PS00108">
    <property type="entry name" value="PROTEIN_KINASE_ST"/>
    <property type="match status" value="1"/>
</dbReference>
<dbReference type="PROSITE" id="PS50011">
    <property type="entry name" value="PROTEIN_KINASE_DOM"/>
    <property type="match status" value="1"/>
</dbReference>
<dbReference type="InterPro" id="IPR010643">
    <property type="entry name" value="HBB"/>
</dbReference>
<dbReference type="PROSITE" id="PS51193">
    <property type="entry name" value="HELICASE_ATP_BIND_2"/>
    <property type="match status" value="1"/>
</dbReference>
<dbReference type="GO" id="GO:0005524">
    <property type="term" value="F:ATP binding"/>
    <property type="evidence" value="ECO:0007669"/>
    <property type="project" value="UniProtKB-KW"/>
</dbReference>
<dbReference type="GO" id="GO:0045951">
    <property type="term" value="P:positive regulation of mitotic recombination"/>
    <property type="evidence" value="ECO:0007669"/>
    <property type="project" value="TreeGrafter"/>
</dbReference>
<keyword evidence="6" id="KW-0547">Nucleotide-binding</keyword>
<evidence type="ECO:0000256" key="13">
    <source>
        <dbReference type="ARBA" id="ARBA00023125"/>
    </source>
</evidence>
<dbReference type="PANTHER" id="PTHR11472:SF1">
    <property type="entry name" value="GENERAL TRANSCRIPTION AND DNA REPAIR FACTOR IIH HELICASE SUBUNIT XPD"/>
    <property type="match status" value="1"/>
</dbReference>
<dbReference type="InterPro" id="IPR000719">
    <property type="entry name" value="Prot_kinase_dom"/>
</dbReference>
<dbReference type="GO" id="GO:0046872">
    <property type="term" value="F:metal ion binding"/>
    <property type="evidence" value="ECO:0007669"/>
    <property type="project" value="UniProtKB-KW"/>
</dbReference>
<evidence type="ECO:0000256" key="17">
    <source>
        <dbReference type="ARBA" id="ARBA00044969"/>
    </source>
</evidence>
<comment type="cofactor">
    <cofactor evidence="1">
        <name>[4Fe-4S] cluster</name>
        <dbReference type="ChEBI" id="CHEBI:49883"/>
    </cofactor>
</comment>
<dbReference type="InterPro" id="IPR045028">
    <property type="entry name" value="DinG/Rad3-like"/>
</dbReference>
<keyword evidence="4" id="KW-0004">4Fe-4S</keyword>
<dbReference type="InterPro" id="IPR014013">
    <property type="entry name" value="Helic_SF1/SF2_ATP-bd_DinG/Rad3"/>
</dbReference>
<dbReference type="InterPro" id="IPR027417">
    <property type="entry name" value="P-loop_NTPase"/>
</dbReference>
<dbReference type="Pfam" id="PF13307">
    <property type="entry name" value="Helicase_C_2"/>
    <property type="match status" value="1"/>
</dbReference>
<dbReference type="Pfam" id="PF00069">
    <property type="entry name" value="Pkinase"/>
    <property type="match status" value="1"/>
</dbReference>
<keyword evidence="14" id="KW-0234">DNA repair</keyword>
<evidence type="ECO:0000256" key="5">
    <source>
        <dbReference type="ARBA" id="ARBA00022723"/>
    </source>
</evidence>
<evidence type="ECO:0000256" key="19">
    <source>
        <dbReference type="SAM" id="Coils"/>
    </source>
</evidence>
<dbReference type="FunFam" id="1.10.275.40:FF:000001">
    <property type="entry name" value="DNA repair helicase (Rad3)"/>
    <property type="match status" value="1"/>
</dbReference>
<feature type="region of interest" description="Disordered" evidence="20">
    <location>
        <begin position="24"/>
        <end position="46"/>
    </location>
</feature>
<sequence>MRAGPFEVCLIAAGNMHMYVFRGRTREDPPTTDNEQEGRETPPIPEERSFYAVYESKEVLGRGLASTVRKCVEKSTGQSFAVKIVDVSTEKQSEHEANRLKAETISEVEILRQLSDHPSIITIHDFYSTPSFLFAVFEMAPKGELFDQLNSTVTVSEKKARRLMRQLFDGVAYMHSRDIVHRDLKLENILCIDDERIVISDFGFATRLKKNETLRELCGTPGYLSPEILRCQMYEDAPGYSHAVDEWALGVIMQLIMMRMIQEGRYEFRAEQWSTITQEAKDVIAGLLTVPVAQRLTSEKCLLTPWMNPSAEAYNKPDMRKLFRQAIVLVRFFCRLQRYKYLKTIVDRESLRKRPFRDRDIRHEAESAMFSVYGHWVNRGFYYSRDMLFANRPRPKYQKVEAIDVDGLEVYFPYDYVYPEQVLYMQEVKKALDAQGHCLLEMPSGTGKTVSLLSLVVAYMRKFPDRLDKLVYCSRTIPEIEKCVEELRALYKYYERQTSNAPPMVAVAMSARKNLCINDSVWQLRQGSAVDGACQRLTASFVRAKRQLDPSIPSCSFFETFSAQQPFSLPSGVWNLNDLKQLGRERGLCPYFVAREAIRNATIVVYSYHYILDPKIAELVSKDFSRRSCVVFDEAHNIDNVCIESMSITISQKQMEKAAQELITLDSAVQRMKSENSERLQNEYEKLVEGLRRTEQERANDERLANPVLPDAILREAVPGSIRTAQHFVLFMKRVVEYVRHRMRTSQVVLESPAAFVKDIQDRMYVDRKPLRFCAERLDNLTRTLELADVSDFRCLTRIAILATLVSTYSKGFSLIIEPAEASQPAQLTLSCMDASIAIRPVMERFQTVVITSGTLSPLEMYPKILDFDPAVMASLTMTLARPCLSPLVVARGNDQVAMTSRFEQRSDVAVIRNYGNLVLEMAAVVPDGMVVFFTSYVYMESVIAVWYEQHVIDELMKSKLLFIETNDALETSVALEKENDFLTFDAMRHTAQCMGRALRGKTDYGLMIFADKRFSRQDKRGKLPRWMQEYLEPASTNLSIDEAVQLSRRWLTLMAQPFTKSDQLGISLLTSDMLSAKAMKKFERVVEHVD</sequence>
<accession>A0A0D6M3Q5</accession>
<dbReference type="InterPro" id="IPR001945">
    <property type="entry name" value="RAD3/XPD"/>
</dbReference>
<keyword evidence="24" id="KW-1185">Reference proteome</keyword>
<dbReference type="PROSITE" id="PS00690">
    <property type="entry name" value="DEAH_ATP_HELICASE"/>
    <property type="match status" value="1"/>
</dbReference>
<evidence type="ECO:0000256" key="7">
    <source>
        <dbReference type="ARBA" id="ARBA00022763"/>
    </source>
</evidence>
<dbReference type="FunFam" id="3.40.50.300:FF:000128">
    <property type="entry name" value="Putative DNA repair helicase RAD3"/>
    <property type="match status" value="1"/>
</dbReference>
<evidence type="ECO:0000256" key="20">
    <source>
        <dbReference type="SAM" id="MobiDB-lite"/>
    </source>
</evidence>
<dbReference type="GO" id="GO:0016818">
    <property type="term" value="F:hydrolase activity, acting on acid anhydrides, in phosphorus-containing anhydrides"/>
    <property type="evidence" value="ECO:0007669"/>
    <property type="project" value="InterPro"/>
</dbReference>
<evidence type="ECO:0000256" key="16">
    <source>
        <dbReference type="ARBA" id="ARBA00023242"/>
    </source>
</evidence>
<dbReference type="SMART" id="SM00220">
    <property type="entry name" value="S_TKc"/>
    <property type="match status" value="1"/>
</dbReference>
<evidence type="ECO:0000256" key="15">
    <source>
        <dbReference type="ARBA" id="ARBA00023235"/>
    </source>
</evidence>
<protein>
    <recommendedName>
        <fullName evidence="17">DNA 5'-3' helicase</fullName>
        <ecNumber evidence="17">5.6.2.3</ecNumber>
    </recommendedName>
</protein>
<dbReference type="InterPro" id="IPR008271">
    <property type="entry name" value="Ser/Thr_kinase_AS"/>
</dbReference>
<keyword evidence="8" id="KW-0378">Hydrolase</keyword>
<dbReference type="Gene3D" id="1.10.275.40">
    <property type="match status" value="1"/>
</dbReference>
<dbReference type="FunFam" id="3.30.200.20:FF:000138">
    <property type="entry name" value="Phosphorylase b kinase gamma catalytic chain, liver/testis"/>
    <property type="match status" value="1"/>
</dbReference>